<dbReference type="AlphaFoldDB" id="A0AA95GUC7"/>
<sequence length="48" mass="5116">MSDQQFLEKAINLAKENVKVGGRLFGVVIVTNNTLIASGVDQALGKID</sequence>
<gene>
    <name evidence="1" type="ORF">QE210_08190</name>
</gene>
<dbReference type="RefSeq" id="WP_280626124.1">
    <property type="nucleotide sequence ID" value="NZ_CP123504.1"/>
</dbReference>
<dbReference type="Proteomes" id="UP001177595">
    <property type="component" value="Chromosome"/>
</dbReference>
<accession>A0AA95GUC7</accession>
<organism evidence="1 2">
    <name type="scientific">Arsenophonus nasoniae</name>
    <name type="common">son-killer infecting Nasonia vitripennis</name>
    <dbReference type="NCBI Taxonomy" id="638"/>
    <lineage>
        <taxon>Bacteria</taxon>
        <taxon>Pseudomonadati</taxon>
        <taxon>Pseudomonadota</taxon>
        <taxon>Gammaproteobacteria</taxon>
        <taxon>Enterobacterales</taxon>
        <taxon>Morganellaceae</taxon>
        <taxon>Arsenophonus</taxon>
    </lineage>
</organism>
<evidence type="ECO:0008006" key="3">
    <source>
        <dbReference type="Google" id="ProtNLM"/>
    </source>
</evidence>
<dbReference type="Gene3D" id="3.40.140.10">
    <property type="entry name" value="Cytidine Deaminase, domain 2"/>
    <property type="match status" value="1"/>
</dbReference>
<evidence type="ECO:0000313" key="2">
    <source>
        <dbReference type="Proteomes" id="UP001177595"/>
    </source>
</evidence>
<name>A0AA95GUC7_9GAMM</name>
<proteinExistence type="predicted"/>
<dbReference type="InterPro" id="IPR016193">
    <property type="entry name" value="Cytidine_deaminase-like"/>
</dbReference>
<reference evidence="1" key="1">
    <citation type="submission" date="2023-04" db="EMBL/GenBank/DDBJ databases">
        <title>Genome dynamics across the evolutionary transition to endosymbiosis.</title>
        <authorList>
            <person name="Siozios S."/>
            <person name="Nadal-Jimenez P."/>
            <person name="Azagi T."/>
            <person name="Sprong H."/>
            <person name="Frost C.L."/>
            <person name="Parratt S.R."/>
            <person name="Taylor G."/>
            <person name="Brettell L."/>
            <person name="Lew K.C."/>
            <person name="Croft L."/>
            <person name="King K.C."/>
            <person name="Brockhurst M.A."/>
            <person name="Hypsa V."/>
            <person name="Novakova E."/>
            <person name="Darby A.C."/>
            <person name="Hurst G.D.D."/>
        </authorList>
    </citation>
    <scope>NUCLEOTIDE SEQUENCE</scope>
    <source>
        <strain evidence="1">APv</strain>
    </source>
</reference>
<protein>
    <recommendedName>
        <fullName evidence="3">tRNA-specific adenosine deaminase</fullName>
    </recommendedName>
</protein>
<dbReference type="GO" id="GO:0003824">
    <property type="term" value="F:catalytic activity"/>
    <property type="evidence" value="ECO:0007669"/>
    <property type="project" value="InterPro"/>
</dbReference>
<evidence type="ECO:0000313" key="1">
    <source>
        <dbReference type="EMBL" id="WGM03029.1"/>
    </source>
</evidence>
<dbReference type="EMBL" id="CP123504">
    <property type="protein sequence ID" value="WGM03029.1"/>
    <property type="molecule type" value="Genomic_DNA"/>
</dbReference>
<dbReference type="SUPFAM" id="SSF53927">
    <property type="entry name" value="Cytidine deaminase-like"/>
    <property type="match status" value="1"/>
</dbReference>